<dbReference type="Pfam" id="PF00072">
    <property type="entry name" value="Response_reg"/>
    <property type="match status" value="1"/>
</dbReference>
<evidence type="ECO:0000256" key="3">
    <source>
        <dbReference type="ARBA" id="ARBA00022553"/>
    </source>
</evidence>
<dbReference type="AlphaFoldDB" id="A0A2J6QEQ0"/>
<dbReference type="InterPro" id="IPR003661">
    <property type="entry name" value="HisK_dim/P_dom"/>
</dbReference>
<dbReference type="SUPFAM" id="SSF52172">
    <property type="entry name" value="CheY-like"/>
    <property type="match status" value="1"/>
</dbReference>
<feature type="region of interest" description="Disordered" evidence="7">
    <location>
        <begin position="26"/>
        <end position="78"/>
    </location>
</feature>
<evidence type="ECO:0000256" key="2">
    <source>
        <dbReference type="ARBA" id="ARBA00012438"/>
    </source>
</evidence>
<dbReference type="PANTHER" id="PTHR43047:SF2">
    <property type="entry name" value="HISTIDINE KINASE M7"/>
    <property type="match status" value="1"/>
</dbReference>
<dbReference type="InterPro" id="IPR004358">
    <property type="entry name" value="Sig_transdc_His_kin-like_C"/>
</dbReference>
<accession>A0A2J6QEQ0</accession>
<evidence type="ECO:0000313" key="11">
    <source>
        <dbReference type="Proteomes" id="UP000235672"/>
    </source>
</evidence>
<keyword evidence="3 6" id="KW-0597">Phosphoprotein</keyword>
<evidence type="ECO:0000256" key="5">
    <source>
        <dbReference type="ARBA" id="ARBA00022777"/>
    </source>
</evidence>
<dbReference type="Proteomes" id="UP000235672">
    <property type="component" value="Unassembled WGS sequence"/>
</dbReference>
<dbReference type="GO" id="GO:0009927">
    <property type="term" value="F:histidine phosphotransfer kinase activity"/>
    <property type="evidence" value="ECO:0007669"/>
    <property type="project" value="TreeGrafter"/>
</dbReference>
<dbReference type="EMBL" id="KZ613471">
    <property type="protein sequence ID" value="PMD24754.1"/>
    <property type="molecule type" value="Genomic_DNA"/>
</dbReference>
<dbReference type="Gene3D" id="3.30.565.10">
    <property type="entry name" value="Histidine kinase-like ATPase, C-terminal domain"/>
    <property type="match status" value="1"/>
</dbReference>
<keyword evidence="5 10" id="KW-0418">Kinase</keyword>
<dbReference type="SUPFAM" id="SSF47384">
    <property type="entry name" value="Homodimeric domain of signal transducing histidine kinase"/>
    <property type="match status" value="1"/>
</dbReference>
<dbReference type="InterPro" id="IPR003594">
    <property type="entry name" value="HATPase_dom"/>
</dbReference>
<dbReference type="SMART" id="SM00448">
    <property type="entry name" value="REC"/>
    <property type="match status" value="1"/>
</dbReference>
<name>A0A2J6QEQ0_9HELO</name>
<dbReference type="GO" id="GO:0005886">
    <property type="term" value="C:plasma membrane"/>
    <property type="evidence" value="ECO:0007669"/>
    <property type="project" value="TreeGrafter"/>
</dbReference>
<dbReference type="FunFam" id="1.10.287.130:FF:000100">
    <property type="entry name" value="Sensor histidine kinase/response regulator"/>
    <property type="match status" value="1"/>
</dbReference>
<dbReference type="InterPro" id="IPR001789">
    <property type="entry name" value="Sig_transdc_resp-reg_receiver"/>
</dbReference>
<feature type="domain" description="Histidine kinase" evidence="8">
    <location>
        <begin position="580"/>
        <end position="710"/>
    </location>
</feature>
<evidence type="ECO:0000256" key="6">
    <source>
        <dbReference type="PROSITE-ProRule" id="PRU00169"/>
    </source>
</evidence>
<dbReference type="PANTHER" id="PTHR43047">
    <property type="entry name" value="TWO-COMPONENT HISTIDINE PROTEIN KINASE"/>
    <property type="match status" value="1"/>
</dbReference>
<feature type="domain" description="Response regulatory" evidence="9">
    <location>
        <begin position="783"/>
        <end position="911"/>
    </location>
</feature>
<dbReference type="CDD" id="cd00082">
    <property type="entry name" value="HisKA"/>
    <property type="match status" value="1"/>
</dbReference>
<organism evidence="10 11">
    <name type="scientific">Hyaloscypha hepaticicola</name>
    <dbReference type="NCBI Taxonomy" id="2082293"/>
    <lineage>
        <taxon>Eukaryota</taxon>
        <taxon>Fungi</taxon>
        <taxon>Dikarya</taxon>
        <taxon>Ascomycota</taxon>
        <taxon>Pezizomycotina</taxon>
        <taxon>Leotiomycetes</taxon>
        <taxon>Helotiales</taxon>
        <taxon>Hyaloscyphaceae</taxon>
        <taxon>Hyaloscypha</taxon>
    </lineage>
</organism>
<dbReference type="SUPFAM" id="SSF55874">
    <property type="entry name" value="ATPase domain of HSP90 chaperone/DNA topoisomerase II/histidine kinase"/>
    <property type="match status" value="1"/>
</dbReference>
<protein>
    <recommendedName>
        <fullName evidence="2">histidine kinase</fullName>
        <ecNumber evidence="2">2.7.13.3</ecNumber>
    </recommendedName>
</protein>
<comment type="catalytic activity">
    <reaction evidence="1">
        <text>ATP + protein L-histidine = ADP + protein N-phospho-L-histidine.</text>
        <dbReference type="EC" id="2.7.13.3"/>
    </reaction>
</comment>
<dbReference type="EC" id="2.7.13.3" evidence="2"/>
<gene>
    <name evidence="10" type="ORF">NA56DRAFT_454759</name>
</gene>
<evidence type="ECO:0000256" key="1">
    <source>
        <dbReference type="ARBA" id="ARBA00000085"/>
    </source>
</evidence>
<dbReference type="Gene3D" id="3.40.50.2300">
    <property type="match status" value="1"/>
</dbReference>
<dbReference type="InterPro" id="IPR005467">
    <property type="entry name" value="His_kinase_dom"/>
</dbReference>
<dbReference type="GO" id="GO:0000155">
    <property type="term" value="F:phosphorelay sensor kinase activity"/>
    <property type="evidence" value="ECO:0007669"/>
    <property type="project" value="InterPro"/>
</dbReference>
<evidence type="ECO:0000259" key="9">
    <source>
        <dbReference type="PROSITE" id="PS50110"/>
    </source>
</evidence>
<dbReference type="PROSITE" id="PS50109">
    <property type="entry name" value="HIS_KIN"/>
    <property type="match status" value="1"/>
</dbReference>
<dbReference type="InterPro" id="IPR011006">
    <property type="entry name" value="CheY-like_superfamily"/>
</dbReference>
<dbReference type="InterPro" id="IPR036097">
    <property type="entry name" value="HisK_dim/P_sf"/>
</dbReference>
<evidence type="ECO:0000259" key="8">
    <source>
        <dbReference type="PROSITE" id="PS50109"/>
    </source>
</evidence>
<sequence length="918" mass="102436">MLHAFHITPDEEETCDMRELHEFSSPFEARPCGPRTYRPLRQRNRVRFGGDTKSPSLRRTGEGKTNMEASGEEEETQTPWDDFIDRTSLCLPHFDKDSVLHSGDEGFKDVLRQYFPLAESNATERLVSLKSRLRSASTHDFWGILMEEMCDIAGAQCGFVAKRMLVDDQDSAVEMPELGQPGSCLMGVAFYLNNGSDVKQLYRDYRYHAYGTPCAHMKHDKVFIVPERMEEFITNNPNPMPWKRSEAFIGVPLFTEGKNFAHFGLIWSSEGASTRKLGWSFIEMFLHSLEDMILERILEGRGFAKPDSAPAKIIPLAAITASQSLKPYARSLSHELRTPMQGVVGMLDIMYSTVLDAIANQQSERVRDVFKDLKNHIEVVQDSSRRAVEAADNVVHAYDLNMQMPDTPLTPSDMDMKRGLTTPGSTYSPEQSLMDETELLLSPVSKKRERTEEYCHPGPPLKRMFKMTEAEILETYYPEEPSSMSGATIPTLEPGHSTKVSSETVSETCEQKHSPNIASGMMSPTHRRIVVRDFMRSLVHDALRNCHPTSETHKETDLGEIIQVKTLGSRGEVHDRMIFLEIEADVPEAIITEEAHLQFALQKLVDNAIKFTESGKITITVKMGRSSQFVEIWVVDTGCGIAEESKSSLFKPHFQEDASISRSRDGLGLSLFNAKAHVRKNLGGDVTLERSDTDGPSKGSEFLIRLPITSLGTINLDATLVGTPPSTFLQRWSSPAIEPVASAPILFEPAPTSGMSIIPKSPKPTPRRRVAFNPQLAKKYPLNILIAEDNAINRNVAIGSLNKLGYSDQNITVAFDGLEAVHKYEASLSLPPAQRFDAILMDIWMPNMDGYEATTKIMDIAQAHGETTKIIAVTADITGDSVDRAKAAGMQGFLAKPYKVMDIERLIVEHFPRSCLSI</sequence>
<dbReference type="STRING" id="1745343.A0A2J6QEQ0"/>
<evidence type="ECO:0000313" key="10">
    <source>
        <dbReference type="EMBL" id="PMD24754.1"/>
    </source>
</evidence>
<dbReference type="InterPro" id="IPR036890">
    <property type="entry name" value="HATPase_C_sf"/>
</dbReference>
<reference evidence="10 11" key="1">
    <citation type="submission" date="2016-05" db="EMBL/GenBank/DDBJ databases">
        <title>A degradative enzymes factory behind the ericoid mycorrhizal symbiosis.</title>
        <authorList>
            <consortium name="DOE Joint Genome Institute"/>
            <person name="Martino E."/>
            <person name="Morin E."/>
            <person name="Grelet G."/>
            <person name="Kuo A."/>
            <person name="Kohler A."/>
            <person name="Daghino S."/>
            <person name="Barry K."/>
            <person name="Choi C."/>
            <person name="Cichocki N."/>
            <person name="Clum A."/>
            <person name="Copeland A."/>
            <person name="Hainaut M."/>
            <person name="Haridas S."/>
            <person name="Labutti K."/>
            <person name="Lindquist E."/>
            <person name="Lipzen A."/>
            <person name="Khouja H.-R."/>
            <person name="Murat C."/>
            <person name="Ohm R."/>
            <person name="Olson A."/>
            <person name="Spatafora J."/>
            <person name="Veneault-Fourrey C."/>
            <person name="Henrissat B."/>
            <person name="Grigoriev I."/>
            <person name="Martin F."/>
            <person name="Perotto S."/>
        </authorList>
    </citation>
    <scope>NUCLEOTIDE SEQUENCE [LARGE SCALE GENOMIC DNA]</scope>
    <source>
        <strain evidence="10 11">UAMH 7357</strain>
    </source>
</reference>
<dbReference type="Pfam" id="PF02518">
    <property type="entry name" value="HATPase_c"/>
    <property type="match status" value="1"/>
</dbReference>
<keyword evidence="11" id="KW-1185">Reference proteome</keyword>
<dbReference type="CDD" id="cd17546">
    <property type="entry name" value="REC_hyHK_CKI1_RcsC-like"/>
    <property type="match status" value="1"/>
</dbReference>
<feature type="modified residue" description="4-aspartylphosphate" evidence="6">
    <location>
        <position position="842"/>
    </location>
</feature>
<keyword evidence="4" id="KW-0808">Transferase</keyword>
<evidence type="ECO:0000256" key="7">
    <source>
        <dbReference type="SAM" id="MobiDB-lite"/>
    </source>
</evidence>
<dbReference type="PRINTS" id="PR00344">
    <property type="entry name" value="BCTRLSENSOR"/>
</dbReference>
<dbReference type="SMART" id="SM00387">
    <property type="entry name" value="HATPase_c"/>
    <property type="match status" value="1"/>
</dbReference>
<evidence type="ECO:0000256" key="4">
    <source>
        <dbReference type="ARBA" id="ARBA00022679"/>
    </source>
</evidence>
<dbReference type="PROSITE" id="PS50110">
    <property type="entry name" value="RESPONSE_REGULATORY"/>
    <property type="match status" value="1"/>
</dbReference>
<dbReference type="Gene3D" id="1.10.287.130">
    <property type="match status" value="1"/>
</dbReference>
<dbReference type="OrthoDB" id="60033at2759"/>
<proteinExistence type="predicted"/>